<reference evidence="2" key="1">
    <citation type="submission" date="2014-03" db="EMBL/GenBank/DDBJ databases">
        <authorList>
            <person name="Aksoy S."/>
            <person name="Warren W."/>
            <person name="Wilson R.K."/>
        </authorList>
    </citation>
    <scope>NUCLEOTIDE SEQUENCE [LARGE SCALE GENOMIC DNA]</scope>
    <source>
        <strain evidence="2">IAEA</strain>
    </source>
</reference>
<reference evidence="1" key="2">
    <citation type="submission" date="2020-05" db="UniProtKB">
        <authorList>
            <consortium name="EnsemblMetazoa"/>
        </authorList>
    </citation>
    <scope>IDENTIFICATION</scope>
    <source>
        <strain evidence="1">IAEA</strain>
    </source>
</reference>
<dbReference type="EnsemblMetazoa" id="GPAI001401-RA">
    <property type="protein sequence ID" value="GPAI001401-PA"/>
    <property type="gene ID" value="GPAI001401"/>
</dbReference>
<organism evidence="1 2">
    <name type="scientific">Glossina pallidipes</name>
    <name type="common">Tsetse fly</name>
    <dbReference type="NCBI Taxonomy" id="7398"/>
    <lineage>
        <taxon>Eukaryota</taxon>
        <taxon>Metazoa</taxon>
        <taxon>Ecdysozoa</taxon>
        <taxon>Arthropoda</taxon>
        <taxon>Hexapoda</taxon>
        <taxon>Insecta</taxon>
        <taxon>Pterygota</taxon>
        <taxon>Neoptera</taxon>
        <taxon>Endopterygota</taxon>
        <taxon>Diptera</taxon>
        <taxon>Brachycera</taxon>
        <taxon>Muscomorpha</taxon>
        <taxon>Hippoboscoidea</taxon>
        <taxon>Glossinidae</taxon>
        <taxon>Glossina</taxon>
    </lineage>
</organism>
<dbReference type="AlphaFoldDB" id="A0A1A9Z246"/>
<accession>A0A1A9Z246</accession>
<dbReference type="Proteomes" id="UP000092445">
    <property type="component" value="Unassembled WGS sequence"/>
</dbReference>
<evidence type="ECO:0000313" key="2">
    <source>
        <dbReference type="Proteomes" id="UP000092445"/>
    </source>
</evidence>
<evidence type="ECO:0000313" key="1">
    <source>
        <dbReference type="EnsemblMetazoa" id="GPAI001401-PA"/>
    </source>
</evidence>
<dbReference type="VEuPathDB" id="VectorBase:GPAI001401"/>
<keyword evidence="2" id="KW-1185">Reference proteome</keyword>
<proteinExistence type="predicted"/>
<sequence>MTNTEQICISTARKRKARKEIERQQVSKTNEQLILAEEEERIVEITNLEEFVFYTTKTRFRTESMVVFCESPSRLTDEL</sequence>
<protein>
    <submittedName>
        <fullName evidence="1">Uncharacterized protein</fullName>
    </submittedName>
</protein>
<name>A0A1A9Z246_GLOPL</name>